<dbReference type="EMBL" id="KK583282">
    <property type="protein sequence ID" value="KDO21698.1"/>
    <property type="molecule type" value="Genomic_DNA"/>
</dbReference>
<organism evidence="2 3">
    <name type="scientific">Saprolegnia parasitica (strain CBS 223.65)</name>
    <dbReference type="NCBI Taxonomy" id="695850"/>
    <lineage>
        <taxon>Eukaryota</taxon>
        <taxon>Sar</taxon>
        <taxon>Stramenopiles</taxon>
        <taxon>Oomycota</taxon>
        <taxon>Saprolegniomycetes</taxon>
        <taxon>Saprolegniales</taxon>
        <taxon>Saprolegniaceae</taxon>
        <taxon>Saprolegnia</taxon>
    </lineage>
</organism>
<keyword evidence="1" id="KW-1133">Transmembrane helix</keyword>
<dbReference type="VEuPathDB" id="FungiDB:SPRG_13036"/>
<feature type="transmembrane region" description="Helical" evidence="1">
    <location>
        <begin position="851"/>
        <end position="872"/>
    </location>
</feature>
<dbReference type="OrthoDB" id="64754at2759"/>
<feature type="transmembrane region" description="Helical" evidence="1">
    <location>
        <begin position="567"/>
        <end position="588"/>
    </location>
</feature>
<evidence type="ECO:0000313" key="3">
    <source>
        <dbReference type="Proteomes" id="UP000030745"/>
    </source>
</evidence>
<dbReference type="Proteomes" id="UP000030745">
    <property type="component" value="Unassembled WGS sequence"/>
</dbReference>
<protein>
    <submittedName>
        <fullName evidence="2">Uncharacterized protein</fullName>
    </submittedName>
</protein>
<feature type="transmembrane region" description="Helical" evidence="1">
    <location>
        <begin position="609"/>
        <end position="631"/>
    </location>
</feature>
<proteinExistence type="predicted"/>
<feature type="transmembrane region" description="Helical" evidence="1">
    <location>
        <begin position="730"/>
        <end position="749"/>
    </location>
</feature>
<keyword evidence="1" id="KW-0472">Membrane</keyword>
<evidence type="ECO:0000313" key="2">
    <source>
        <dbReference type="EMBL" id="KDO21698.1"/>
    </source>
</evidence>
<keyword evidence="3" id="KW-1185">Reference proteome</keyword>
<feature type="transmembrane region" description="Helical" evidence="1">
    <location>
        <begin position="1369"/>
        <end position="1389"/>
    </location>
</feature>
<evidence type="ECO:0000256" key="1">
    <source>
        <dbReference type="SAM" id="Phobius"/>
    </source>
</evidence>
<dbReference type="OMA" id="ANIDMRW"/>
<gene>
    <name evidence="2" type="ORF">SPRG_13036</name>
</gene>
<dbReference type="GeneID" id="24134944"/>
<keyword evidence="1" id="KW-0812">Transmembrane</keyword>
<sequence length="1647" mass="180586">MLQRLASVACVVASVALSAYALVLFTSYMENGLFWPGLVTADTLSLVLTILNYEFTIAAATNATSLAVNLLQPSVGVVNVADRRGVNPTAPRFLVYQALTSIENGIDGLRRLEAENVLAMLAPYCWMDFDRRWSFAHTPKRLSRCEATHTTNGAAYFEAVLRNIDLQSWLLANEPTFFSCLGNGVVEAGGGAWLDALLSHTMLSQADEARVWRAAGLDSFELMYGNRVQIGLANQIQIVNALGVVFPFYAASIAATNRGASWTSSNLYQSLRLDWNAMRGNESLILGSRNWYGNVSASTLEAYAVGLPLTRINQVIHDRVGALANIDMRWVPVPTELVDAVSDVHGLVVSALRSGNATIARAYASIVPLTLAVVPTKWQDPGYLFHIGSLMCQYGVPVPFVQRTFGFDDSCGTALPFSVATHPIKLAFALRIWMHTMSHQSSMRAICAQVPSDERRCNMLLTNTTRLLSALPSWTVAPSLLRTVMALNTTKAQFLSRPNSTEVELETIAHFGEGYELFAWMVMYDWAIGLREVVTFEGDVSTLRVSSYAYAPLANPTSSLQSSVGTYLMSASWIVTVVLALVAGLSVGTKYSWLFSRIASAVWLNRSVLFLRSVTASVCLATSPVVTSVVGPLQHLEAPPRSLLTSMVLASEALWSTYVAHDVLSPLLHSSSYVHLNTVLAWLVLTVMDVLDPVSMAVTIEKNCATVNMDWQVYCAAATITIGSSTRVGVMYAVQSLVLLLTLLVSAVASKRCLAIDTTSSLLLHTSVLAFLPPSTSRPVTNLDQGTRIMAGLFPLGATTFHLSLWRRVPLWPSLGLSPEVCVVGPFDDAVVSLDVPVASWRDRGRYQSTFLCLGFLYVLATLTSNVLYYSVVAKNLSNDYGWAGFNSSGAQAFVANVFNRQLMLTTHEPQFVLDDPGHGDLSQLYNTSTTVILWAESSARRELFAKSSLDVVVANLRRMHPCRLPWMFTQYCWLDLNKNWEMAVTASRQARCATNMMSNGALYLETGLRNLNNWTTWDTCWGDSWQIGFVKHLETSREGQTWLDSIQKSNTLSIEDEVRVWESLGISTFALQWQNYKTPGMDDSILIQSALGMTYPLQLSQSVASVHTSQQTSFKMYWSLASDLWAIATNTTGITGASLLRGSSLFAFANISTTSVLVQNSTLQAPLSAGFSLLASTIGPFGAIDLVYVAPPPRLLSYVSSVVRNLTHLLVTNLDAQRAFHALSMPVRYAPVPALVFALANTSFVGGNILCGDDSTTYFNGNATPFGSEVDAVAADVRATGVGLVQFLVTSGVTSLRHFALLDPSDRAYMYYGWCYLFKWALGEREVISLVGDHGQMTVLSGMSLPLAMVPDPNAIPLSFALLTQYCVQYISIVLMAISSLLVVSACYHRGRMEGLNLLCVNRIVGMVWLGRPFVFLRSLSAIWLLNTSPLTLVQAGVGTYFTAPPLAWFSTLLATSEMTWLVYVLNDLFSCGTKEYTSQYASKSSNLTWLVIFLWTLQSPQLYAATIARSCFYDDMDAGVHCVSGRIAVGSLRRLGTSVGLVLACLGGSYLVMRWYEPTPRTLLVQTPLLNAQSYYLLRLHRWRVDGVQYIDKTSAIMAGLLCTTYRGQHVVLDIKSWRIVAVPLTAAQAQDGRLRHALPLYRDG</sequence>
<reference evidence="2 3" key="1">
    <citation type="journal article" date="2013" name="PLoS Genet.">
        <title>Distinctive expansion of potential virulence genes in the genome of the oomycete fish pathogen Saprolegnia parasitica.</title>
        <authorList>
            <person name="Jiang R.H."/>
            <person name="de Bruijn I."/>
            <person name="Haas B.J."/>
            <person name="Belmonte R."/>
            <person name="Lobach L."/>
            <person name="Christie J."/>
            <person name="van den Ackerveken G."/>
            <person name="Bottin A."/>
            <person name="Bulone V."/>
            <person name="Diaz-Moreno S.M."/>
            <person name="Dumas B."/>
            <person name="Fan L."/>
            <person name="Gaulin E."/>
            <person name="Govers F."/>
            <person name="Grenville-Briggs L.J."/>
            <person name="Horner N.R."/>
            <person name="Levin J.Z."/>
            <person name="Mammella M."/>
            <person name="Meijer H.J."/>
            <person name="Morris P."/>
            <person name="Nusbaum C."/>
            <person name="Oome S."/>
            <person name="Phillips A.J."/>
            <person name="van Rooyen D."/>
            <person name="Rzeszutek E."/>
            <person name="Saraiva M."/>
            <person name="Secombes C.J."/>
            <person name="Seidl M.F."/>
            <person name="Snel B."/>
            <person name="Stassen J.H."/>
            <person name="Sykes S."/>
            <person name="Tripathy S."/>
            <person name="van den Berg H."/>
            <person name="Vega-Arreguin J.C."/>
            <person name="Wawra S."/>
            <person name="Young S.K."/>
            <person name="Zeng Q."/>
            <person name="Dieguez-Uribeondo J."/>
            <person name="Russ C."/>
            <person name="Tyler B.M."/>
            <person name="van West P."/>
        </authorList>
    </citation>
    <scope>NUCLEOTIDE SEQUENCE [LARGE SCALE GENOMIC DNA]</scope>
    <source>
        <strain evidence="2 3">CBS 223.65</strain>
    </source>
</reference>
<dbReference type="KEGG" id="spar:SPRG_13036"/>
<accession>A0A067BTY5</accession>
<dbReference type="RefSeq" id="XP_012207619.1">
    <property type="nucleotide sequence ID" value="XM_012352229.1"/>
</dbReference>
<name>A0A067BTY5_SAPPC</name>